<protein>
    <submittedName>
        <fullName evidence="2">Uncharacterized protein</fullName>
    </submittedName>
</protein>
<evidence type="ECO:0000313" key="3">
    <source>
        <dbReference type="Proteomes" id="UP000655225"/>
    </source>
</evidence>
<dbReference type="Proteomes" id="UP000655225">
    <property type="component" value="Unassembled WGS sequence"/>
</dbReference>
<gene>
    <name evidence="2" type="ORF">HHK36_013494</name>
</gene>
<dbReference type="AlphaFoldDB" id="A0A835DE81"/>
<accession>A0A835DE81</accession>
<evidence type="ECO:0000313" key="2">
    <source>
        <dbReference type="EMBL" id="KAF8400198.1"/>
    </source>
</evidence>
<feature type="compositionally biased region" description="Basic and acidic residues" evidence="1">
    <location>
        <begin position="186"/>
        <end position="200"/>
    </location>
</feature>
<proteinExistence type="predicted"/>
<feature type="region of interest" description="Disordered" evidence="1">
    <location>
        <begin position="1"/>
        <end position="200"/>
    </location>
</feature>
<reference evidence="2 3" key="1">
    <citation type="submission" date="2020-04" db="EMBL/GenBank/DDBJ databases">
        <title>Plant Genome Project.</title>
        <authorList>
            <person name="Zhang R.-G."/>
        </authorList>
    </citation>
    <scope>NUCLEOTIDE SEQUENCE [LARGE SCALE GENOMIC DNA]</scope>
    <source>
        <strain evidence="2">YNK0</strain>
        <tissue evidence="2">Leaf</tissue>
    </source>
</reference>
<evidence type="ECO:0000256" key="1">
    <source>
        <dbReference type="SAM" id="MobiDB-lite"/>
    </source>
</evidence>
<name>A0A835DE81_TETSI</name>
<sequence>MFSVAIHCEDERGGPQQRQVVKGEAKQRARKNVCGPARSVLDSGKPDPKIALLTEDSLGSPKTSDAPNGGGTLQPSNETARWKAAAWHDMRRKKRMPRGPGGTTSTRLKNVSSACDPTRVRLPSWHPKALIMTSQRPDPAPSSSAAPKRRGRKQLQRVEEAPQPMDVEANPLGHRDPAPSSSTAPKRRDPNKLKRVQEAT</sequence>
<organism evidence="2 3">
    <name type="scientific">Tetracentron sinense</name>
    <name type="common">Spur-leaf</name>
    <dbReference type="NCBI Taxonomy" id="13715"/>
    <lineage>
        <taxon>Eukaryota</taxon>
        <taxon>Viridiplantae</taxon>
        <taxon>Streptophyta</taxon>
        <taxon>Embryophyta</taxon>
        <taxon>Tracheophyta</taxon>
        <taxon>Spermatophyta</taxon>
        <taxon>Magnoliopsida</taxon>
        <taxon>Trochodendrales</taxon>
        <taxon>Trochodendraceae</taxon>
        <taxon>Tetracentron</taxon>
    </lineage>
</organism>
<keyword evidence="3" id="KW-1185">Reference proteome</keyword>
<feature type="compositionally biased region" description="Polar residues" evidence="1">
    <location>
        <begin position="103"/>
        <end position="115"/>
    </location>
</feature>
<comment type="caution">
    <text evidence="2">The sequence shown here is derived from an EMBL/GenBank/DDBJ whole genome shotgun (WGS) entry which is preliminary data.</text>
</comment>
<dbReference type="EMBL" id="JABCRI010000009">
    <property type="protein sequence ID" value="KAF8400198.1"/>
    <property type="molecule type" value="Genomic_DNA"/>
</dbReference>